<evidence type="ECO:0000259" key="2">
    <source>
        <dbReference type="Pfam" id="PF23995"/>
    </source>
</evidence>
<name>A0A554NE51_9EURY</name>
<keyword evidence="1" id="KW-1133">Transmembrane helix</keyword>
<evidence type="ECO:0000313" key="3">
    <source>
        <dbReference type="EMBL" id="TSD15628.1"/>
    </source>
</evidence>
<protein>
    <recommendedName>
        <fullName evidence="2">DUF7313 domain-containing protein</fullName>
    </recommendedName>
</protein>
<dbReference type="Pfam" id="PF23995">
    <property type="entry name" value="DUF7313"/>
    <property type="match status" value="1"/>
</dbReference>
<organism evidence="3 4">
    <name type="scientific">Haloglomus irregulare</name>
    <dbReference type="NCBI Taxonomy" id="2234134"/>
    <lineage>
        <taxon>Archaea</taxon>
        <taxon>Methanobacteriati</taxon>
        <taxon>Methanobacteriota</taxon>
        <taxon>Stenosarchaea group</taxon>
        <taxon>Halobacteria</taxon>
        <taxon>Halobacteriales</taxon>
        <taxon>Natronomonadaceae</taxon>
        <taxon>Haloglomus</taxon>
    </lineage>
</organism>
<gene>
    <name evidence="3" type="ORF">DP107_00085</name>
</gene>
<feature type="transmembrane region" description="Helical" evidence="1">
    <location>
        <begin position="119"/>
        <end position="143"/>
    </location>
</feature>
<sequence>MAEPLVNLFGPVDTLLGPYIEYVLLALLVVNIGGRALEYGQIKSQVAQGGAGAVTRHPLRVGTNFLLIVGAFYYMTVHHHGGLVFSTLVLGLFLTDLFEFESRKVEARRQIEVERPKGAIAASMLALLYIAYQTLFFVIAPVWNAVV</sequence>
<feature type="transmembrane region" description="Helical" evidence="1">
    <location>
        <begin position="20"/>
        <end position="37"/>
    </location>
</feature>
<dbReference type="Proteomes" id="UP000319894">
    <property type="component" value="Unassembled WGS sequence"/>
</dbReference>
<proteinExistence type="predicted"/>
<dbReference type="AlphaFoldDB" id="A0A554NE51"/>
<evidence type="ECO:0000256" key="1">
    <source>
        <dbReference type="SAM" id="Phobius"/>
    </source>
</evidence>
<reference evidence="3 4" key="1">
    <citation type="submission" date="2018-06" db="EMBL/GenBank/DDBJ databases">
        <title>Natronomonas sp. F16-60 a new haloarchaeon isolated from a solar saltern of Isla Cristina, Huelva, Spain.</title>
        <authorList>
            <person name="Duran-Viseras A."/>
            <person name="Sanchez-Porro C."/>
            <person name="Ventosa A."/>
        </authorList>
    </citation>
    <scope>NUCLEOTIDE SEQUENCE [LARGE SCALE GENOMIC DNA]</scope>
    <source>
        <strain evidence="3 4">F16-60</strain>
    </source>
</reference>
<accession>A0A554NE51</accession>
<comment type="caution">
    <text evidence="3">The sequence shown here is derived from an EMBL/GenBank/DDBJ whole genome shotgun (WGS) entry which is preliminary data.</text>
</comment>
<feature type="domain" description="DUF7313" evidence="2">
    <location>
        <begin position="6"/>
        <end position="147"/>
    </location>
</feature>
<keyword evidence="1" id="KW-0812">Transmembrane</keyword>
<evidence type="ECO:0000313" key="4">
    <source>
        <dbReference type="Proteomes" id="UP000319894"/>
    </source>
</evidence>
<dbReference type="OrthoDB" id="234683at2157"/>
<keyword evidence="1" id="KW-0472">Membrane</keyword>
<dbReference type="InterPro" id="IPR055737">
    <property type="entry name" value="DUF7313"/>
</dbReference>
<feature type="transmembrane region" description="Helical" evidence="1">
    <location>
        <begin position="81"/>
        <end position="98"/>
    </location>
</feature>
<keyword evidence="4" id="KW-1185">Reference proteome</keyword>
<feature type="transmembrane region" description="Helical" evidence="1">
    <location>
        <begin position="58"/>
        <end position="75"/>
    </location>
</feature>
<dbReference type="RefSeq" id="WP_144260102.1">
    <property type="nucleotide sequence ID" value="NZ_QMDX01000001.1"/>
</dbReference>
<dbReference type="EMBL" id="QMDX01000001">
    <property type="protein sequence ID" value="TSD15628.1"/>
    <property type="molecule type" value="Genomic_DNA"/>
</dbReference>
<dbReference type="InParanoid" id="A0A554NE51"/>